<dbReference type="GO" id="GO:0016020">
    <property type="term" value="C:membrane"/>
    <property type="evidence" value="ECO:0007669"/>
    <property type="project" value="UniProtKB-SubCell"/>
</dbReference>
<feature type="region of interest" description="Disordered" evidence="5">
    <location>
        <begin position="106"/>
        <end position="126"/>
    </location>
</feature>
<dbReference type="PANTHER" id="PTHR48022:SF64">
    <property type="entry name" value="MAJOR FACILITATOR SUPERFAMILY (MFS) PROFILE DOMAIN-CONTAINING PROTEIN"/>
    <property type="match status" value="1"/>
</dbReference>
<dbReference type="Gene3D" id="1.20.1250.20">
    <property type="entry name" value="MFS general substrate transporter like domains"/>
    <property type="match status" value="1"/>
</dbReference>
<dbReference type="InterPro" id="IPR036259">
    <property type="entry name" value="MFS_trans_sf"/>
</dbReference>
<feature type="transmembrane region" description="Helical" evidence="6">
    <location>
        <begin position="56"/>
        <end position="75"/>
    </location>
</feature>
<dbReference type="GO" id="GO:0005351">
    <property type="term" value="F:carbohydrate:proton symporter activity"/>
    <property type="evidence" value="ECO:0007669"/>
    <property type="project" value="TreeGrafter"/>
</dbReference>
<dbReference type="Pfam" id="PF00083">
    <property type="entry name" value="Sugar_tr"/>
    <property type="match status" value="1"/>
</dbReference>
<gene>
    <name evidence="7" type="ORF">WG66_4743</name>
</gene>
<name>A0A0W0G2B7_MONRR</name>
<dbReference type="PANTHER" id="PTHR48022">
    <property type="entry name" value="PLASTIDIC GLUCOSE TRANSPORTER 4"/>
    <property type="match status" value="1"/>
</dbReference>
<organism evidence="7 8">
    <name type="scientific">Moniliophthora roreri</name>
    <name type="common">Frosty pod rot fungus</name>
    <name type="synonym">Monilia roreri</name>
    <dbReference type="NCBI Taxonomy" id="221103"/>
    <lineage>
        <taxon>Eukaryota</taxon>
        <taxon>Fungi</taxon>
        <taxon>Dikarya</taxon>
        <taxon>Basidiomycota</taxon>
        <taxon>Agaricomycotina</taxon>
        <taxon>Agaricomycetes</taxon>
        <taxon>Agaricomycetidae</taxon>
        <taxon>Agaricales</taxon>
        <taxon>Marasmiineae</taxon>
        <taxon>Marasmiaceae</taxon>
        <taxon>Moniliophthora</taxon>
    </lineage>
</organism>
<evidence type="ECO:0000256" key="1">
    <source>
        <dbReference type="ARBA" id="ARBA00004141"/>
    </source>
</evidence>
<evidence type="ECO:0008006" key="9">
    <source>
        <dbReference type="Google" id="ProtNLM"/>
    </source>
</evidence>
<dbReference type="InterPro" id="IPR050360">
    <property type="entry name" value="MFS_Sugar_Transporters"/>
</dbReference>
<proteinExistence type="predicted"/>
<reference evidence="7 8" key="1">
    <citation type="submission" date="2015-12" db="EMBL/GenBank/DDBJ databases">
        <title>Draft genome sequence of Moniliophthora roreri, the causal agent of frosty pod rot of cacao.</title>
        <authorList>
            <person name="Aime M.C."/>
            <person name="Diaz-Valderrama J.R."/>
            <person name="Kijpornyongpan T."/>
            <person name="Phillips-Mora W."/>
        </authorList>
    </citation>
    <scope>NUCLEOTIDE SEQUENCE [LARGE SCALE GENOMIC DNA]</scope>
    <source>
        <strain evidence="7 8">MCA 2952</strain>
    </source>
</reference>
<dbReference type="EMBL" id="LATX01001304">
    <property type="protein sequence ID" value="KTB42714.1"/>
    <property type="molecule type" value="Genomic_DNA"/>
</dbReference>
<evidence type="ECO:0000256" key="5">
    <source>
        <dbReference type="SAM" id="MobiDB-lite"/>
    </source>
</evidence>
<comment type="caution">
    <text evidence="7">The sequence shown here is derived from an EMBL/GenBank/DDBJ whole genome shotgun (WGS) entry which is preliminary data.</text>
</comment>
<protein>
    <recommendedName>
        <fullName evidence="9">Major facilitator superfamily (MFS) profile domain-containing protein</fullName>
    </recommendedName>
</protein>
<evidence type="ECO:0000256" key="4">
    <source>
        <dbReference type="ARBA" id="ARBA00023136"/>
    </source>
</evidence>
<accession>A0A0W0G2B7</accession>
<dbReference type="AlphaFoldDB" id="A0A0W0G2B7"/>
<evidence type="ECO:0000256" key="3">
    <source>
        <dbReference type="ARBA" id="ARBA00022989"/>
    </source>
</evidence>
<dbReference type="SUPFAM" id="SSF103473">
    <property type="entry name" value="MFS general substrate transporter"/>
    <property type="match status" value="1"/>
</dbReference>
<evidence type="ECO:0000256" key="6">
    <source>
        <dbReference type="SAM" id="Phobius"/>
    </source>
</evidence>
<evidence type="ECO:0000313" key="7">
    <source>
        <dbReference type="EMBL" id="KTB42714.1"/>
    </source>
</evidence>
<evidence type="ECO:0000256" key="2">
    <source>
        <dbReference type="ARBA" id="ARBA00022692"/>
    </source>
</evidence>
<sequence length="126" mass="13982">MSDIAFSPLIVSYSVEILPFAIRAKGFNVFNLTVSTAIIFNQYVNPIALDAITWKYYVVYCCWLAFELLYVYLFVVETKGLTLEETAALFDGEEATERVAVAGHKGEGIAEKQSGSFHETPALDKA</sequence>
<keyword evidence="3 6" id="KW-1133">Transmembrane helix</keyword>
<dbReference type="Proteomes" id="UP000054988">
    <property type="component" value="Unassembled WGS sequence"/>
</dbReference>
<keyword evidence="4 6" id="KW-0472">Membrane</keyword>
<dbReference type="InterPro" id="IPR005828">
    <property type="entry name" value="MFS_sugar_transport-like"/>
</dbReference>
<keyword evidence="2 6" id="KW-0812">Transmembrane</keyword>
<feature type="transmembrane region" description="Helical" evidence="6">
    <location>
        <begin position="27"/>
        <end position="44"/>
    </location>
</feature>
<evidence type="ECO:0000313" key="8">
    <source>
        <dbReference type="Proteomes" id="UP000054988"/>
    </source>
</evidence>
<comment type="subcellular location">
    <subcellularLocation>
        <location evidence="1">Membrane</location>
        <topology evidence="1">Multi-pass membrane protein</topology>
    </subcellularLocation>
</comment>